<evidence type="ECO:0000256" key="4">
    <source>
        <dbReference type="PROSITE-ProRule" id="PRU00510"/>
    </source>
</evidence>
<protein>
    <submittedName>
        <fullName evidence="7">TraR/DksA C4-type zinc finger protein</fullName>
    </submittedName>
</protein>
<evidence type="ECO:0000259" key="6">
    <source>
        <dbReference type="Pfam" id="PF01258"/>
    </source>
</evidence>
<dbReference type="NCBIfam" id="TIGR02890">
    <property type="entry name" value="bacill_yteA"/>
    <property type="match status" value="1"/>
</dbReference>
<feature type="domain" description="Zinc finger DksA/TraR C4-type" evidence="6">
    <location>
        <begin position="89"/>
        <end position="117"/>
    </location>
</feature>
<dbReference type="InterPro" id="IPR037187">
    <property type="entry name" value="DnaK_N"/>
</dbReference>
<dbReference type="Gene3D" id="1.20.120.910">
    <property type="entry name" value="DksA, coiled-coil domain"/>
    <property type="match status" value="1"/>
</dbReference>
<feature type="zinc finger region" description="dksA C4-type" evidence="4">
    <location>
        <begin position="94"/>
        <end position="118"/>
    </location>
</feature>
<reference evidence="7 8" key="1">
    <citation type="submission" date="2021-04" db="EMBL/GenBank/DDBJ databases">
        <title>Metabacillus sp. strain KIGAM252 whole genome sequence.</title>
        <authorList>
            <person name="Seo M.-J."/>
            <person name="Cho E.-S."/>
            <person name="Hwang C.Y."/>
            <person name="Yoon D.J."/>
        </authorList>
    </citation>
    <scope>NUCLEOTIDE SEQUENCE [LARGE SCALE GENOMIC DNA]</scope>
    <source>
        <strain evidence="7 8">KIGAM252</strain>
    </source>
</reference>
<organism evidence="7 8">
    <name type="scientific">Metabacillus flavus</name>
    <dbReference type="NCBI Taxonomy" id="2823519"/>
    <lineage>
        <taxon>Bacteria</taxon>
        <taxon>Bacillati</taxon>
        <taxon>Bacillota</taxon>
        <taxon>Bacilli</taxon>
        <taxon>Bacillales</taxon>
        <taxon>Bacillaceae</taxon>
        <taxon>Metabacillus</taxon>
    </lineage>
</organism>
<name>A0ABS5LHE8_9BACI</name>
<gene>
    <name evidence="7" type="ORF">J9317_15555</name>
</gene>
<dbReference type="SUPFAM" id="SSF109635">
    <property type="entry name" value="DnaK suppressor protein DksA, alpha-hairpin domain"/>
    <property type="match status" value="1"/>
</dbReference>
<sequence length="247" mass="27783">MLTDHQLNAFREQLQTAKKELELRFADNGHFGLESGHPHDTVGELSSYDNHPGDEGTELYEREKDVALNEHAEEELSDINRALMAIEKGTYGKCEVCGTDIPAERLEAIPSATTCKEHSPNQSISSDRPIEEEVLSPPFGRFTSDDKDSVAFDAEDAYQETASFGSSESPSDFEYPMEDYEDAYIESDERIGYVEDYENFAGTDIEGKNVTIYPNDEHEIYEDALDEEGIMTSFGDLPASEKERYTD</sequence>
<dbReference type="SUPFAM" id="SSF57716">
    <property type="entry name" value="Glucocorticoid receptor-like (DNA-binding domain)"/>
    <property type="match status" value="1"/>
</dbReference>
<dbReference type="Pfam" id="PF01258">
    <property type="entry name" value="zf-dskA_traR"/>
    <property type="match status" value="1"/>
</dbReference>
<feature type="region of interest" description="Disordered" evidence="5">
    <location>
        <begin position="32"/>
        <end position="57"/>
    </location>
</feature>
<evidence type="ECO:0000256" key="2">
    <source>
        <dbReference type="ARBA" id="ARBA00022771"/>
    </source>
</evidence>
<evidence type="ECO:0000313" key="8">
    <source>
        <dbReference type="Proteomes" id="UP000682403"/>
    </source>
</evidence>
<evidence type="ECO:0000256" key="3">
    <source>
        <dbReference type="ARBA" id="ARBA00022833"/>
    </source>
</evidence>
<dbReference type="PANTHER" id="PTHR33823:SF4">
    <property type="entry name" value="GENERAL STRESS PROTEIN 16O"/>
    <property type="match status" value="1"/>
</dbReference>
<dbReference type="EMBL" id="JAGVRK010000001">
    <property type="protein sequence ID" value="MBS2970186.1"/>
    <property type="molecule type" value="Genomic_DNA"/>
</dbReference>
<accession>A0ABS5LHE8</accession>
<comment type="caution">
    <text evidence="7">The sequence shown here is derived from an EMBL/GenBank/DDBJ whole genome shotgun (WGS) entry which is preliminary data.</text>
</comment>
<evidence type="ECO:0000256" key="5">
    <source>
        <dbReference type="SAM" id="MobiDB-lite"/>
    </source>
</evidence>
<dbReference type="InterPro" id="IPR014240">
    <property type="entry name" value="YteA"/>
</dbReference>
<evidence type="ECO:0000313" key="7">
    <source>
        <dbReference type="EMBL" id="MBS2970186.1"/>
    </source>
</evidence>
<dbReference type="PROSITE" id="PS51128">
    <property type="entry name" value="ZF_DKSA_2"/>
    <property type="match status" value="1"/>
</dbReference>
<keyword evidence="3" id="KW-0862">Zinc</keyword>
<dbReference type="Proteomes" id="UP000682403">
    <property type="component" value="Unassembled WGS sequence"/>
</dbReference>
<dbReference type="InterPro" id="IPR000962">
    <property type="entry name" value="Znf_DskA_TraR"/>
</dbReference>
<dbReference type="PANTHER" id="PTHR33823">
    <property type="entry name" value="RNA POLYMERASE-BINDING TRANSCRIPTION FACTOR DKSA-RELATED"/>
    <property type="match status" value="1"/>
</dbReference>
<proteinExistence type="predicted"/>
<dbReference type="RefSeq" id="WP_211560127.1">
    <property type="nucleotide sequence ID" value="NZ_JAGVRK010000001.1"/>
</dbReference>
<keyword evidence="2" id="KW-0863">Zinc-finger</keyword>
<keyword evidence="1" id="KW-0479">Metal-binding</keyword>
<evidence type="ECO:0000256" key="1">
    <source>
        <dbReference type="ARBA" id="ARBA00022723"/>
    </source>
</evidence>
<keyword evidence="8" id="KW-1185">Reference proteome</keyword>